<dbReference type="Proteomes" id="UP000297452">
    <property type="component" value="Unassembled WGS sequence"/>
</dbReference>
<comment type="caution">
    <text evidence="1">The sequence shown here is derived from an EMBL/GenBank/DDBJ whole genome shotgun (WGS) entry which is preliminary data.</text>
</comment>
<proteinExistence type="predicted"/>
<reference evidence="1 2" key="1">
    <citation type="submission" date="2017-12" db="EMBL/GenBank/DDBJ databases">
        <title>Comparative genomics of Botrytis spp.</title>
        <authorList>
            <person name="Valero-Jimenez C.A."/>
            <person name="Tapia P."/>
            <person name="Veloso J."/>
            <person name="Silva-Moreno E."/>
            <person name="Staats M."/>
            <person name="Valdes J.H."/>
            <person name="Van Kan J.A.L."/>
        </authorList>
    </citation>
    <scope>NUCLEOTIDE SEQUENCE [LARGE SCALE GENOMIC DNA]</scope>
    <source>
        <strain evidence="1 2">MUCL2120</strain>
    </source>
</reference>
<protein>
    <submittedName>
        <fullName evidence="1">Uncharacterized protein</fullName>
    </submittedName>
</protein>
<gene>
    <name evidence="1" type="ORF">BOTNAR_0036g00170</name>
</gene>
<evidence type="ECO:0000313" key="2">
    <source>
        <dbReference type="Proteomes" id="UP000297452"/>
    </source>
</evidence>
<organism evidence="1 2">
    <name type="scientific">Botryotinia narcissicola</name>
    <dbReference type="NCBI Taxonomy" id="278944"/>
    <lineage>
        <taxon>Eukaryota</taxon>
        <taxon>Fungi</taxon>
        <taxon>Dikarya</taxon>
        <taxon>Ascomycota</taxon>
        <taxon>Pezizomycotina</taxon>
        <taxon>Leotiomycetes</taxon>
        <taxon>Helotiales</taxon>
        <taxon>Sclerotiniaceae</taxon>
        <taxon>Botryotinia</taxon>
    </lineage>
</organism>
<dbReference type="AlphaFoldDB" id="A0A4Z1J2D9"/>
<evidence type="ECO:0000313" key="1">
    <source>
        <dbReference type="EMBL" id="TGO67741.1"/>
    </source>
</evidence>
<sequence>MSIRSEYNIVESFLLSDTISYGLPKAIVALYYRMAKLNSSGLFLSKNLLKQTPEILHQEDGNLELAFYQSQRV</sequence>
<accession>A0A4Z1J2D9</accession>
<dbReference type="EMBL" id="PQXJ01000036">
    <property type="protein sequence ID" value="TGO67741.1"/>
    <property type="molecule type" value="Genomic_DNA"/>
</dbReference>
<name>A0A4Z1J2D9_9HELO</name>
<keyword evidence="2" id="KW-1185">Reference proteome</keyword>